<dbReference type="CDD" id="cd02432">
    <property type="entry name" value="Nodulin-21_like_1"/>
    <property type="match status" value="1"/>
</dbReference>
<dbReference type="InterPro" id="IPR008217">
    <property type="entry name" value="Ccc1_fam"/>
</dbReference>
<dbReference type="Proteomes" id="UP000076976">
    <property type="component" value="Unassembled WGS sequence"/>
</dbReference>
<dbReference type="Proteomes" id="UP000271708">
    <property type="component" value="Chromosome"/>
</dbReference>
<evidence type="ECO:0000313" key="8">
    <source>
        <dbReference type="Proteomes" id="UP000076976"/>
    </source>
</evidence>
<dbReference type="KEGG" id="jme:EEW87_17215"/>
<keyword evidence="8" id="KW-1185">Reference proteome</keyword>
<dbReference type="EMBL" id="LQZG01000001">
    <property type="protein sequence ID" value="OAB88814.1"/>
    <property type="molecule type" value="Genomic_DNA"/>
</dbReference>
<evidence type="ECO:0000256" key="1">
    <source>
        <dbReference type="ARBA" id="ARBA00004127"/>
    </source>
</evidence>
<feature type="transmembrane region" description="Helical" evidence="5">
    <location>
        <begin position="162"/>
        <end position="184"/>
    </location>
</feature>
<dbReference type="AlphaFoldDB" id="A0A176QGI1"/>
<organism evidence="6 8">
    <name type="scientific">Janibacter melonis</name>
    <dbReference type="NCBI Taxonomy" id="262209"/>
    <lineage>
        <taxon>Bacteria</taxon>
        <taxon>Bacillati</taxon>
        <taxon>Actinomycetota</taxon>
        <taxon>Actinomycetes</taxon>
        <taxon>Micrococcales</taxon>
        <taxon>Intrasporangiaceae</taxon>
        <taxon>Janibacter</taxon>
    </lineage>
</organism>
<comment type="subcellular location">
    <subcellularLocation>
        <location evidence="1">Endomembrane system</location>
        <topology evidence="1">Multi-pass membrane protein</topology>
    </subcellularLocation>
</comment>
<evidence type="ECO:0000313" key="9">
    <source>
        <dbReference type="Proteomes" id="UP000271708"/>
    </source>
</evidence>
<sequence length="243" mass="24405">MSDAQPRTPESLPPIPADEQAGALSAKLNWLRAGVLGANDGIISTAGLVMGVAGATTDTSALLVAGTAGLVAGALSMAGGEYVSVSSQRDTEIAELRHEAQEIAEDPEGELRQLAGIYERKGIPADVAHEVAVALTERDALAAHAESELGISPDVRANPWQAAGASAAAFSLGALVPLLVMVLSPVAHRVLLTLGAVVLALVLTGLTSATLGGSGRARPIARNVVVGLLGMGLTYLVGTVVGG</sequence>
<feature type="transmembrane region" description="Helical" evidence="5">
    <location>
        <begin position="190"/>
        <end position="212"/>
    </location>
</feature>
<reference evidence="6 8" key="1">
    <citation type="submission" date="2016-01" db="EMBL/GenBank/DDBJ databases">
        <title>Janibacter melonis strain CD11_4 genome sequencing and assembly.</title>
        <authorList>
            <person name="Nair G.R."/>
            <person name="Kaur G."/>
            <person name="Chander A.M."/>
            <person name="Mayilraj S."/>
        </authorList>
    </citation>
    <scope>NUCLEOTIDE SEQUENCE [LARGE SCALE GENOMIC DNA]</scope>
    <source>
        <strain evidence="6 8">CD11-4</strain>
    </source>
</reference>
<dbReference type="Pfam" id="PF01988">
    <property type="entry name" value="VIT1"/>
    <property type="match status" value="1"/>
</dbReference>
<reference evidence="7 9" key="2">
    <citation type="submission" date="2019-09" db="EMBL/GenBank/DDBJ databases">
        <title>Complete Genome Sequence of Janibacter melonis M714 with both human health impact and industrial applications.</title>
        <authorList>
            <person name="Jin M."/>
            <person name="Zhao Q.R."/>
        </authorList>
    </citation>
    <scope>NUCLEOTIDE SEQUENCE [LARGE SCALE GENOMIC DNA]</scope>
    <source>
        <strain evidence="7 9">M714</strain>
    </source>
</reference>
<accession>A0A176QGI1</accession>
<dbReference type="RefSeq" id="WP_068271380.1">
    <property type="nucleotide sequence ID" value="NZ_CAJGVE010000021.1"/>
</dbReference>
<dbReference type="STRING" id="262209.AWH69_03285"/>
<evidence type="ECO:0000256" key="4">
    <source>
        <dbReference type="ARBA" id="ARBA00023136"/>
    </source>
</evidence>
<reference evidence="7" key="3">
    <citation type="submission" date="2019-11" db="EMBL/GenBank/DDBJ databases">
        <authorList>
            <person name="Zhao Q."/>
        </authorList>
    </citation>
    <scope>NUCLEOTIDE SEQUENCE</scope>
    <source>
        <strain evidence="7">M714</strain>
    </source>
</reference>
<dbReference type="GO" id="GO:0030026">
    <property type="term" value="P:intracellular manganese ion homeostasis"/>
    <property type="evidence" value="ECO:0007669"/>
    <property type="project" value="InterPro"/>
</dbReference>
<dbReference type="GO" id="GO:0012505">
    <property type="term" value="C:endomembrane system"/>
    <property type="evidence" value="ECO:0007669"/>
    <property type="project" value="UniProtKB-SubCell"/>
</dbReference>
<evidence type="ECO:0000256" key="2">
    <source>
        <dbReference type="ARBA" id="ARBA00022692"/>
    </source>
</evidence>
<keyword evidence="3 5" id="KW-1133">Transmembrane helix</keyword>
<keyword evidence="4 5" id="KW-0472">Membrane</keyword>
<dbReference type="EMBL" id="CP044548">
    <property type="protein sequence ID" value="QGX08631.1"/>
    <property type="molecule type" value="Genomic_DNA"/>
</dbReference>
<gene>
    <name evidence="6" type="ORF">AWH69_03285</name>
    <name evidence="7" type="ORF">EEW87_17215</name>
</gene>
<evidence type="ECO:0000313" key="6">
    <source>
        <dbReference type="EMBL" id="OAB88814.1"/>
    </source>
</evidence>
<feature type="transmembrane region" description="Helical" evidence="5">
    <location>
        <begin position="224"/>
        <end position="242"/>
    </location>
</feature>
<dbReference type="GeneID" id="59162801"/>
<evidence type="ECO:0000256" key="3">
    <source>
        <dbReference type="ARBA" id="ARBA00022989"/>
    </source>
</evidence>
<dbReference type="GO" id="GO:0005384">
    <property type="term" value="F:manganese ion transmembrane transporter activity"/>
    <property type="evidence" value="ECO:0007669"/>
    <property type="project" value="InterPro"/>
</dbReference>
<dbReference type="OrthoDB" id="3777963at2"/>
<evidence type="ECO:0000256" key="5">
    <source>
        <dbReference type="SAM" id="Phobius"/>
    </source>
</evidence>
<name>A0A176QGI1_9MICO</name>
<evidence type="ECO:0000313" key="7">
    <source>
        <dbReference type="EMBL" id="QGX08631.1"/>
    </source>
</evidence>
<dbReference type="PANTHER" id="PTHR31851">
    <property type="entry name" value="FE(2+)/MN(2+) TRANSPORTER PCL1"/>
    <property type="match status" value="1"/>
</dbReference>
<proteinExistence type="predicted"/>
<protein>
    <submittedName>
        <fullName evidence="7">VIT family protein</fullName>
    </submittedName>
</protein>
<keyword evidence="2 5" id="KW-0812">Transmembrane</keyword>